<evidence type="ECO:0000313" key="2">
    <source>
        <dbReference type="RefSeq" id="XP_059606827.1"/>
    </source>
</evidence>
<dbReference type="VEuPathDB" id="FungiDB:An02g03800"/>
<dbReference type="GeneID" id="84590280"/>
<sequence>MGRFGRSRQLSQHPIGWHHAYCLWQYGCLLPRVVVAVVILSHHSFPRSAYEHQQGMASGFDTAVPGVSVRVSPPSGVTHDPNHVTAESGVVTWGRRGIHSRTIMAHNDGQTFYREGVNADVRRGKGKTMGLSGGSIVLRPPEINPQKSGLVGKPPVRTAQTTTGFGIDSARPGLGTDMPMDGKIASAGGRGSVNLGKAKEGHLLWYGVPSSLKEEVGRQSCHKRKEGKEWQGRKKRLTAKVRNFSAIRPDKLSSQPRSVPELVRKLSGFEDGGETEIMTVHTRPNKAKRKEYGSCPDVAKATRLAELR</sequence>
<protein>
    <submittedName>
        <fullName evidence="2">Uncharacterized protein</fullName>
    </submittedName>
</protein>
<reference evidence="2" key="1">
    <citation type="submission" date="2025-02" db="EMBL/GenBank/DDBJ databases">
        <authorList>
            <consortium name="NCBI Genome Project"/>
        </authorList>
    </citation>
    <scope>NUCLEOTIDE SEQUENCE</scope>
</reference>
<name>A0AAJ8C0J9_ASPNG</name>
<proteinExistence type="predicted"/>
<organism evidence="2">
    <name type="scientific">Aspergillus niger</name>
    <dbReference type="NCBI Taxonomy" id="5061"/>
    <lineage>
        <taxon>Eukaryota</taxon>
        <taxon>Fungi</taxon>
        <taxon>Dikarya</taxon>
        <taxon>Ascomycota</taxon>
        <taxon>Pezizomycotina</taxon>
        <taxon>Eurotiomycetes</taxon>
        <taxon>Eurotiomycetidae</taxon>
        <taxon>Eurotiales</taxon>
        <taxon>Aspergillaceae</taxon>
        <taxon>Aspergillus</taxon>
        <taxon>Aspergillus subgen. Circumdati</taxon>
    </lineage>
</organism>
<dbReference type="AlphaFoldDB" id="A0AAJ8C0J9"/>
<reference evidence="2" key="2">
    <citation type="submission" date="2025-08" db="UniProtKB">
        <authorList>
            <consortium name="RefSeq"/>
        </authorList>
    </citation>
    <scope>IDENTIFICATION</scope>
</reference>
<accession>A0AAJ8C0J9</accession>
<gene>
    <name evidence="2" type="ORF">An02g03800</name>
</gene>
<evidence type="ECO:0000256" key="1">
    <source>
        <dbReference type="SAM" id="MobiDB-lite"/>
    </source>
</evidence>
<dbReference type="RefSeq" id="XP_059606827.1">
    <property type="nucleotide sequence ID" value="XM_059746202.1"/>
</dbReference>
<dbReference type="KEGG" id="ang:An02g03800"/>
<feature type="region of interest" description="Disordered" evidence="1">
    <location>
        <begin position="141"/>
        <end position="174"/>
    </location>
</feature>